<dbReference type="PANTHER" id="PTHR30109">
    <property type="entry name" value="HYDROXYLAMINE REDUCTASE"/>
    <property type="match status" value="1"/>
</dbReference>
<evidence type="ECO:0000313" key="2">
    <source>
        <dbReference type="Proteomes" id="UP000749559"/>
    </source>
</evidence>
<dbReference type="InterPro" id="IPR016100">
    <property type="entry name" value="Prismane_a-bundle"/>
</dbReference>
<comment type="caution">
    <text evidence="1">The sequence shown here is derived from an EMBL/GenBank/DDBJ whole genome shotgun (WGS) entry which is preliminary data.</text>
</comment>
<dbReference type="Proteomes" id="UP000749559">
    <property type="component" value="Unassembled WGS sequence"/>
</dbReference>
<dbReference type="Pfam" id="PF03063">
    <property type="entry name" value="Prismane"/>
    <property type="match status" value="1"/>
</dbReference>
<dbReference type="InterPro" id="IPR016099">
    <property type="entry name" value="Prismane-like_a/b-sand"/>
</dbReference>
<keyword evidence="2" id="KW-1185">Reference proteome</keyword>
<dbReference type="InterPro" id="IPR011254">
    <property type="entry name" value="Prismane-like_sf"/>
</dbReference>
<dbReference type="GO" id="GO:0004601">
    <property type="term" value="F:peroxidase activity"/>
    <property type="evidence" value="ECO:0007669"/>
    <property type="project" value="TreeGrafter"/>
</dbReference>
<dbReference type="AlphaFoldDB" id="A0A8J1XPW6"/>
<protein>
    <submittedName>
        <fullName evidence="1">Uncharacterized protein</fullName>
    </submittedName>
</protein>
<dbReference type="InterPro" id="IPR010048">
    <property type="entry name" value="Hydroxylam_reduct"/>
</dbReference>
<dbReference type="OrthoDB" id="1470350at2759"/>
<organism evidence="1 2">
    <name type="scientific">Owenia fusiformis</name>
    <name type="common">Polychaete worm</name>
    <dbReference type="NCBI Taxonomy" id="6347"/>
    <lineage>
        <taxon>Eukaryota</taxon>
        <taxon>Metazoa</taxon>
        <taxon>Spiralia</taxon>
        <taxon>Lophotrochozoa</taxon>
        <taxon>Annelida</taxon>
        <taxon>Polychaeta</taxon>
        <taxon>Sedentaria</taxon>
        <taxon>Canalipalpata</taxon>
        <taxon>Sabellida</taxon>
        <taxon>Oweniida</taxon>
        <taxon>Oweniidae</taxon>
        <taxon>Owenia</taxon>
    </lineage>
</organism>
<dbReference type="Gene3D" id="1.20.1270.20">
    <property type="match status" value="2"/>
</dbReference>
<dbReference type="NCBIfam" id="NF003658">
    <property type="entry name" value="PRK05290.1"/>
    <property type="match status" value="1"/>
</dbReference>
<reference evidence="1" key="1">
    <citation type="submission" date="2022-03" db="EMBL/GenBank/DDBJ databases">
        <authorList>
            <person name="Martin C."/>
        </authorList>
    </citation>
    <scope>NUCLEOTIDE SEQUENCE</scope>
</reference>
<name>A0A8J1XPW6_OWEFU</name>
<accession>A0A8J1XPW6</accession>
<dbReference type="GO" id="GO:0005737">
    <property type="term" value="C:cytoplasm"/>
    <property type="evidence" value="ECO:0007669"/>
    <property type="project" value="InterPro"/>
</dbReference>
<dbReference type="GO" id="GO:0051536">
    <property type="term" value="F:iron-sulfur cluster binding"/>
    <property type="evidence" value="ECO:0007669"/>
    <property type="project" value="InterPro"/>
</dbReference>
<dbReference type="HAMAP" id="MF_00069">
    <property type="entry name" value="Hydroxylam_reduct"/>
    <property type="match status" value="1"/>
</dbReference>
<dbReference type="InterPro" id="IPR004137">
    <property type="entry name" value="HCP/CODH"/>
</dbReference>
<proteinExistence type="inferred from homology"/>
<sequence length="639" mass="69798">MAASKLRTAINALGSVVRSPRVLQLERKNFGRICASPGFCFSDNYAVQRRSLATAVAASQEEPAMFCFQCEQTKGRKGCTTVGVCGKTPQVAHLQDLLVYILHGIGIYGNRIRKFGIPIDPSISTFIYSALFSTLTNVNFDDERFSGPLGYISEALNTRNYLRKIYLDECTERGQKPEVLPGPADYDPPEGALGSTDILEAEGKKFGVKGNEEIYGADLNGVRQMIIYGLKGMAAYARHADILGEGSVEIADFTLDILDFLIDGPEDMRHDLAHNLGLALKVGEMNLKGLELLDKGHKLKFGNPTPHEVSTAPVPGKAILVSGHDIQDLHKILELTEGTEINVYTHGELLPAHGYPKLQEFKHFVGHFGGAWQNQKFEFPTFPGPIVITTNCLVEPLKSYKNRIFTLNECGFSGVPHLDINKPNAFDPVLKIANEMRGFTETSAKASNNKVLTIGFGHDAILANADKVIEAVQTGGLKRVFVVGGCDGSENKRSYYTSIVDNLPKETIVLTLGCAKYRFNSHDLGMLGDSGIPRLLDMGQCNDAYGAVVVASALAKAFNTDVNSLPLSIALSWFEQKAVAVLLSLLHLGIKNIRVGPVLPAFITPTVLDILVEKFNIQPTDNRHPLDDLHLMMGNESKK</sequence>
<evidence type="ECO:0000313" key="1">
    <source>
        <dbReference type="EMBL" id="CAH1802338.1"/>
    </source>
</evidence>
<dbReference type="SUPFAM" id="SSF56821">
    <property type="entry name" value="Prismane protein-like"/>
    <property type="match status" value="1"/>
</dbReference>
<dbReference type="GO" id="GO:0042542">
    <property type="term" value="P:response to hydrogen peroxide"/>
    <property type="evidence" value="ECO:0007669"/>
    <property type="project" value="TreeGrafter"/>
</dbReference>
<dbReference type="NCBIfam" id="TIGR01703">
    <property type="entry name" value="hybrid_clust"/>
    <property type="match status" value="1"/>
</dbReference>
<dbReference type="GO" id="GO:0050418">
    <property type="term" value="F:hydroxylamine reductase activity"/>
    <property type="evidence" value="ECO:0007669"/>
    <property type="project" value="TreeGrafter"/>
</dbReference>
<dbReference type="EMBL" id="CAIIXF020000012">
    <property type="protein sequence ID" value="CAH1802338.1"/>
    <property type="molecule type" value="Genomic_DNA"/>
</dbReference>
<gene>
    <name evidence="1" type="ORF">OFUS_LOCUS26028</name>
</gene>
<dbReference type="Gene3D" id="3.40.50.2030">
    <property type="match status" value="2"/>
</dbReference>
<dbReference type="PANTHER" id="PTHR30109:SF0">
    <property type="entry name" value="HYDROXYLAMINE REDUCTASE"/>
    <property type="match status" value="1"/>
</dbReference>